<dbReference type="EMBL" id="CAMPGE010007758">
    <property type="protein sequence ID" value="CAI2366674.1"/>
    <property type="molecule type" value="Genomic_DNA"/>
</dbReference>
<evidence type="ECO:0000313" key="1">
    <source>
        <dbReference type="EMBL" id="CAI2366674.1"/>
    </source>
</evidence>
<comment type="caution">
    <text evidence="1">The sequence shown here is derived from an EMBL/GenBank/DDBJ whole genome shotgun (WGS) entry which is preliminary data.</text>
</comment>
<proteinExistence type="predicted"/>
<accession>A0AAD1UD94</accession>
<dbReference type="InterPro" id="IPR011989">
    <property type="entry name" value="ARM-like"/>
</dbReference>
<protein>
    <submittedName>
        <fullName evidence="1">Uncharacterized protein</fullName>
    </submittedName>
</protein>
<keyword evidence="2" id="KW-1185">Reference proteome</keyword>
<dbReference type="InterPro" id="IPR016024">
    <property type="entry name" value="ARM-type_fold"/>
</dbReference>
<gene>
    <name evidence="1" type="ORF">ECRASSUSDP1_LOCUS7947</name>
</gene>
<dbReference type="SUPFAM" id="SSF48371">
    <property type="entry name" value="ARM repeat"/>
    <property type="match status" value="1"/>
</dbReference>
<dbReference type="Gene3D" id="1.25.10.10">
    <property type="entry name" value="Leucine-rich Repeat Variant"/>
    <property type="match status" value="1"/>
</dbReference>
<organism evidence="1 2">
    <name type="scientific">Euplotes crassus</name>
    <dbReference type="NCBI Taxonomy" id="5936"/>
    <lineage>
        <taxon>Eukaryota</taxon>
        <taxon>Sar</taxon>
        <taxon>Alveolata</taxon>
        <taxon>Ciliophora</taxon>
        <taxon>Intramacronucleata</taxon>
        <taxon>Spirotrichea</taxon>
        <taxon>Hypotrichia</taxon>
        <taxon>Euplotida</taxon>
        <taxon>Euplotidae</taxon>
        <taxon>Moneuplotes</taxon>
    </lineage>
</organism>
<name>A0AAD1UD94_EUPCR</name>
<reference evidence="1" key="1">
    <citation type="submission" date="2023-07" db="EMBL/GenBank/DDBJ databases">
        <authorList>
            <consortium name="AG Swart"/>
            <person name="Singh M."/>
            <person name="Singh A."/>
            <person name="Seah K."/>
            <person name="Emmerich C."/>
        </authorList>
    </citation>
    <scope>NUCLEOTIDE SEQUENCE</scope>
    <source>
        <strain evidence="1">DP1</strain>
    </source>
</reference>
<evidence type="ECO:0000313" key="2">
    <source>
        <dbReference type="Proteomes" id="UP001295684"/>
    </source>
</evidence>
<dbReference type="AlphaFoldDB" id="A0AAD1UD94"/>
<dbReference type="Proteomes" id="UP001295684">
    <property type="component" value="Unassembled WGS sequence"/>
</dbReference>
<sequence length="493" mass="56318">MTSHLKDHQENRDSQSDKDGICLSYLSLPLQDILNKLQRLENEQKFSKILEKLDLTSVPYRELGQLVNTGDDKLILVSIAGWRQVLYRDDSSVQEFIDQGCVEIFTELFRKTQNFRRKRKILETLIAAIDEDSCDALEQNGFLQICSECIKSSHEELVNLSAQAIGLMAEQDEEILEQIYEMGLLDDIFSLLQSAMPDSKGQEIISSAAEHCIYYFKELDQREYLKYLQIAVHSLQKSRRESCLTNLMTIIFRFLINYEYPGSVNSELSLTNSLLQKFPYMSLENCFSGMSCIAILSQDAKTHDSICCQDFYDICSRIFKDSGENISTLKITLFIFKHLSISEESSTKLSCSNTFAGPFSKFVVKDVREFWKNENNGAGSFITALMKHKNQQILEAIYKTGIMEKLCELASYQSATLSHNKILELILLALETHRDHEEEIGESNKMCKLLYNCAPEGVPLITKISEMAQAEFCQNPKRSLLKKILTIINSIDS</sequence>